<keyword evidence="2" id="KW-1185">Reference proteome</keyword>
<gene>
    <name evidence="1" type="ORF">HPB49_022282</name>
</gene>
<evidence type="ECO:0000313" key="2">
    <source>
        <dbReference type="Proteomes" id="UP000821865"/>
    </source>
</evidence>
<dbReference type="EMBL" id="CM023477">
    <property type="protein sequence ID" value="KAH7938300.1"/>
    <property type="molecule type" value="Genomic_DNA"/>
</dbReference>
<evidence type="ECO:0000313" key="1">
    <source>
        <dbReference type="EMBL" id="KAH7938300.1"/>
    </source>
</evidence>
<organism evidence="1 2">
    <name type="scientific">Dermacentor silvarum</name>
    <name type="common">Tick</name>
    <dbReference type="NCBI Taxonomy" id="543639"/>
    <lineage>
        <taxon>Eukaryota</taxon>
        <taxon>Metazoa</taxon>
        <taxon>Ecdysozoa</taxon>
        <taxon>Arthropoda</taxon>
        <taxon>Chelicerata</taxon>
        <taxon>Arachnida</taxon>
        <taxon>Acari</taxon>
        <taxon>Parasitiformes</taxon>
        <taxon>Ixodida</taxon>
        <taxon>Ixodoidea</taxon>
        <taxon>Ixodidae</taxon>
        <taxon>Rhipicephalinae</taxon>
        <taxon>Dermacentor</taxon>
    </lineage>
</organism>
<name>A0ACB8CBR5_DERSI</name>
<dbReference type="Proteomes" id="UP000821865">
    <property type="component" value="Chromosome 8"/>
</dbReference>
<proteinExistence type="predicted"/>
<accession>A0ACB8CBR5</accession>
<comment type="caution">
    <text evidence="1">The sequence shown here is derived from an EMBL/GenBank/DDBJ whole genome shotgun (WGS) entry which is preliminary data.</text>
</comment>
<protein>
    <submittedName>
        <fullName evidence="1">Uncharacterized protein</fullName>
    </submittedName>
</protein>
<sequence length="606" mass="64756">MAVPPSSPPVPGERWRPWQDEEGLRWPAGEGGEASFSGRQVSPQGWCGGSAWLYRESLGAIGTASRRSSERRYSGTYAFTFARLSELSLWAARQFLCTTESELVTCRVTQSTPSKVTVFDSQAPPTGPDHRQHGGFTGHITAGECCSGFFKRSIHRNRVYTCKAQGELKGKCPIDKTHRNQCRACRLRRCFEASMNKDVQHERGPRKPKVKEAGGDPAGHGLKVPHQAAGGGGLLLSGLSFPSGKPPPPPAPPQPPMSGHFDPSAAAMAAALSSSPGGDGGPPSSPMFPKDGLIGSAGLLQMLLNAERSQELIWNSVRMGGGGGGGGTAANNAFGGPPSGLSAKLGGEGGLSAFSLLSSTTHPFGSLEEAALRQRLQGSGVTQPCPWGSTGGGGSVQEVTARLLFMVIRWVKCLPTFQTLSKSDQVTLLEESWKDLFLLYMAQWSVAADIVSSLPGLKGGGGPSPTAAASLRLHQSDGLDGAPSPPQHAAELHYIQDVMRRLRQLSPDDTECSCLKAVVLFKPETIGLCDVHPVEMLQDQAQCVLGDYIRHKHPRQPTRFGRLLLLLPILRAVSAATVERLFFRDTIGNIPIERILGDMYNMEKVD</sequence>
<reference evidence="1" key="1">
    <citation type="submission" date="2020-05" db="EMBL/GenBank/DDBJ databases">
        <title>Large-scale comparative analyses of tick genomes elucidate their genetic diversity and vector capacities.</title>
        <authorList>
            <person name="Jia N."/>
            <person name="Wang J."/>
            <person name="Shi W."/>
            <person name="Du L."/>
            <person name="Sun Y."/>
            <person name="Zhan W."/>
            <person name="Jiang J."/>
            <person name="Wang Q."/>
            <person name="Zhang B."/>
            <person name="Ji P."/>
            <person name="Sakyi L.B."/>
            <person name="Cui X."/>
            <person name="Yuan T."/>
            <person name="Jiang B."/>
            <person name="Yang W."/>
            <person name="Lam T.T.-Y."/>
            <person name="Chang Q."/>
            <person name="Ding S."/>
            <person name="Wang X."/>
            <person name="Zhu J."/>
            <person name="Ruan X."/>
            <person name="Zhao L."/>
            <person name="Wei J."/>
            <person name="Que T."/>
            <person name="Du C."/>
            <person name="Cheng J."/>
            <person name="Dai P."/>
            <person name="Han X."/>
            <person name="Huang E."/>
            <person name="Gao Y."/>
            <person name="Liu J."/>
            <person name="Shao H."/>
            <person name="Ye R."/>
            <person name="Li L."/>
            <person name="Wei W."/>
            <person name="Wang X."/>
            <person name="Wang C."/>
            <person name="Yang T."/>
            <person name="Huo Q."/>
            <person name="Li W."/>
            <person name="Guo W."/>
            <person name="Chen H."/>
            <person name="Zhou L."/>
            <person name="Ni X."/>
            <person name="Tian J."/>
            <person name="Zhou Y."/>
            <person name="Sheng Y."/>
            <person name="Liu T."/>
            <person name="Pan Y."/>
            <person name="Xia L."/>
            <person name="Li J."/>
            <person name="Zhao F."/>
            <person name="Cao W."/>
        </authorList>
    </citation>
    <scope>NUCLEOTIDE SEQUENCE</scope>
    <source>
        <strain evidence="1">Dsil-2018</strain>
    </source>
</reference>